<protein>
    <submittedName>
        <fullName evidence="1">Galactose mutarotase</fullName>
    </submittedName>
</protein>
<proteinExistence type="predicted"/>
<evidence type="ECO:0000313" key="1">
    <source>
        <dbReference type="EMBL" id="SEM85290.1"/>
    </source>
</evidence>
<dbReference type="EMBL" id="FOCG01000001">
    <property type="protein sequence ID" value="SEM85290.1"/>
    <property type="molecule type" value="Genomic_DNA"/>
</dbReference>
<dbReference type="InterPro" id="IPR011013">
    <property type="entry name" value="Gal_mutarotase_sf_dom"/>
</dbReference>
<reference evidence="1 2" key="1">
    <citation type="submission" date="2016-10" db="EMBL/GenBank/DDBJ databases">
        <authorList>
            <person name="de Groot N.N."/>
        </authorList>
    </citation>
    <scope>NUCLEOTIDE SEQUENCE [LARGE SCALE GENOMIC DNA]</scope>
    <source>
        <strain evidence="1 2">CGMCC 1.5070</strain>
    </source>
</reference>
<gene>
    <name evidence="1" type="ORF">SAMN05216180_2051</name>
</gene>
<dbReference type="GO" id="GO:0005975">
    <property type="term" value="P:carbohydrate metabolic process"/>
    <property type="evidence" value="ECO:0007669"/>
    <property type="project" value="InterPro"/>
</dbReference>
<accession>A0A1H8BQY3</accession>
<dbReference type="InterPro" id="IPR014718">
    <property type="entry name" value="GH-type_carb-bd"/>
</dbReference>
<dbReference type="STRING" id="474960.SAMN05216180_2051"/>
<sequence>MVRTEQFQNVTAVVLENEWIRVKVLPAKGGKLASVYSKPKDFELLFQNPKPQYGEAKLYSPFEQYEACGFDDAFPSIDAGDVRVGGEYVAYPDHGEIWSAPFEYCVKEERVELFCHSAILPYRYTKTIQLDRDSVVCSYEITNTGEVEFPYLWAFHCLVNYRENMRLTLPEGVEQVENVCASPLLGAVGEKYRFPTDTVQGGKTGDFRSVLPANPPSYAKYYAVGAVKQGVCGYEYPSEKVRALITYDAQKLPYLGFWITTGGFRGDCNCALEPATGYYDSIATAQKNGCCSVLKPKETFDFNIKIALQ</sequence>
<dbReference type="GO" id="GO:0003824">
    <property type="term" value="F:catalytic activity"/>
    <property type="evidence" value="ECO:0007669"/>
    <property type="project" value="InterPro"/>
</dbReference>
<name>A0A1H8BQY3_9FIRM</name>
<dbReference type="SUPFAM" id="SSF74650">
    <property type="entry name" value="Galactose mutarotase-like"/>
    <property type="match status" value="1"/>
</dbReference>
<evidence type="ECO:0000313" key="2">
    <source>
        <dbReference type="Proteomes" id="UP000199158"/>
    </source>
</evidence>
<keyword evidence="2" id="KW-1185">Reference proteome</keyword>
<dbReference type="Proteomes" id="UP000199158">
    <property type="component" value="Unassembled WGS sequence"/>
</dbReference>
<dbReference type="AlphaFoldDB" id="A0A1H8BQY3"/>
<dbReference type="GO" id="GO:0030246">
    <property type="term" value="F:carbohydrate binding"/>
    <property type="evidence" value="ECO:0007669"/>
    <property type="project" value="InterPro"/>
</dbReference>
<organism evidence="1 2">
    <name type="scientific">Hydrogenoanaerobacterium saccharovorans</name>
    <dbReference type="NCBI Taxonomy" id="474960"/>
    <lineage>
        <taxon>Bacteria</taxon>
        <taxon>Bacillati</taxon>
        <taxon>Bacillota</taxon>
        <taxon>Clostridia</taxon>
        <taxon>Eubacteriales</taxon>
        <taxon>Oscillospiraceae</taxon>
        <taxon>Hydrogenoanaerobacterium</taxon>
    </lineage>
</organism>
<dbReference type="Gene3D" id="2.70.98.10">
    <property type="match status" value="1"/>
</dbReference>